<dbReference type="Proteomes" id="UP000789831">
    <property type="component" value="Unassembled WGS sequence"/>
</dbReference>
<dbReference type="SMART" id="SM00411">
    <property type="entry name" value="BHL"/>
    <property type="match status" value="1"/>
</dbReference>
<dbReference type="Gene3D" id="4.10.520.10">
    <property type="entry name" value="IHF-like DNA-binding proteins"/>
    <property type="match status" value="1"/>
</dbReference>
<dbReference type="PANTHER" id="PTHR33175">
    <property type="entry name" value="DNA-BINDING PROTEIN HU"/>
    <property type="match status" value="1"/>
</dbReference>
<dbReference type="GO" id="GO:0030527">
    <property type="term" value="F:structural constituent of chromatin"/>
    <property type="evidence" value="ECO:0007669"/>
    <property type="project" value="InterPro"/>
</dbReference>
<feature type="coiled-coil region" evidence="10">
    <location>
        <begin position="3"/>
        <end position="81"/>
    </location>
</feature>
<reference evidence="12" key="1">
    <citation type="submission" date="2021-06" db="EMBL/GenBank/DDBJ databases">
        <authorList>
            <person name="Kallberg Y."/>
            <person name="Tangrot J."/>
            <person name="Rosling A."/>
        </authorList>
    </citation>
    <scope>NUCLEOTIDE SEQUENCE</scope>
    <source>
        <strain evidence="12">MT106</strain>
    </source>
</reference>
<dbReference type="EMBL" id="CAJVPL010000698">
    <property type="protein sequence ID" value="CAG8522368.1"/>
    <property type="molecule type" value="Genomic_DNA"/>
</dbReference>
<dbReference type="EC" id="2.7.7.7" evidence="2"/>
<organism evidence="12 13">
    <name type="scientific">Ambispora gerdemannii</name>
    <dbReference type="NCBI Taxonomy" id="144530"/>
    <lineage>
        <taxon>Eukaryota</taxon>
        <taxon>Fungi</taxon>
        <taxon>Fungi incertae sedis</taxon>
        <taxon>Mucoromycota</taxon>
        <taxon>Glomeromycotina</taxon>
        <taxon>Glomeromycetes</taxon>
        <taxon>Archaeosporales</taxon>
        <taxon>Ambisporaceae</taxon>
        <taxon>Ambispora</taxon>
    </lineage>
</organism>
<dbReference type="Pfam" id="PF00216">
    <property type="entry name" value="Bac_DNA_binding"/>
    <property type="match status" value="1"/>
</dbReference>
<evidence type="ECO:0000256" key="4">
    <source>
        <dbReference type="ARBA" id="ARBA00022695"/>
    </source>
</evidence>
<comment type="catalytic activity">
    <reaction evidence="8">
        <text>DNA(n) + a 2'-deoxyribonucleoside 5'-triphosphate = DNA(n+1) + diphosphate</text>
        <dbReference type="Rhea" id="RHEA:22508"/>
        <dbReference type="Rhea" id="RHEA-COMP:17339"/>
        <dbReference type="Rhea" id="RHEA-COMP:17340"/>
        <dbReference type="ChEBI" id="CHEBI:33019"/>
        <dbReference type="ChEBI" id="CHEBI:61560"/>
        <dbReference type="ChEBI" id="CHEBI:173112"/>
        <dbReference type="EC" id="2.7.7.7"/>
    </reaction>
</comment>
<dbReference type="SUPFAM" id="SSF47729">
    <property type="entry name" value="IHF-like DNA-binding proteins"/>
    <property type="match status" value="1"/>
</dbReference>
<gene>
    <name evidence="12" type="ORF">AGERDE_LOCUS5304</name>
</gene>
<evidence type="ECO:0000313" key="13">
    <source>
        <dbReference type="Proteomes" id="UP000789831"/>
    </source>
</evidence>
<evidence type="ECO:0000313" key="12">
    <source>
        <dbReference type="EMBL" id="CAG8522368.1"/>
    </source>
</evidence>
<evidence type="ECO:0000256" key="3">
    <source>
        <dbReference type="ARBA" id="ARBA00022679"/>
    </source>
</evidence>
<feature type="coiled-coil region" evidence="10">
    <location>
        <begin position="316"/>
        <end position="343"/>
    </location>
</feature>
<dbReference type="CDD" id="cd00591">
    <property type="entry name" value="HU_IHF"/>
    <property type="match status" value="1"/>
</dbReference>
<evidence type="ECO:0000256" key="5">
    <source>
        <dbReference type="ARBA" id="ARBA00022705"/>
    </source>
</evidence>
<dbReference type="AlphaFoldDB" id="A0A9N9FB38"/>
<dbReference type="Pfam" id="PF03175">
    <property type="entry name" value="DNA_pol_B_2"/>
    <property type="match status" value="1"/>
</dbReference>
<dbReference type="PANTHER" id="PTHR33175:SF3">
    <property type="entry name" value="DNA-BINDING PROTEIN HU-BETA"/>
    <property type="match status" value="1"/>
</dbReference>
<protein>
    <recommendedName>
        <fullName evidence="2">DNA-directed DNA polymerase</fullName>
        <ecNumber evidence="2">2.7.7.7</ecNumber>
    </recommendedName>
</protein>
<keyword evidence="13" id="KW-1185">Reference proteome</keyword>
<keyword evidence="3" id="KW-0808">Transferase</keyword>
<evidence type="ECO:0000256" key="8">
    <source>
        <dbReference type="ARBA" id="ARBA00049244"/>
    </source>
</evidence>
<keyword evidence="6" id="KW-0239">DNA-directed DNA polymerase</keyword>
<dbReference type="GO" id="GO:0003677">
    <property type="term" value="F:DNA binding"/>
    <property type="evidence" value="ECO:0007669"/>
    <property type="project" value="UniProtKB-KW"/>
</dbReference>
<evidence type="ECO:0000256" key="10">
    <source>
        <dbReference type="SAM" id="Coils"/>
    </source>
</evidence>
<keyword evidence="7" id="KW-0238">DNA-binding</keyword>
<dbReference type="InterPro" id="IPR010992">
    <property type="entry name" value="IHF-like_DNA-bd_dom_sf"/>
</dbReference>
<keyword evidence="5" id="KW-0235">DNA replication</keyword>
<keyword evidence="4" id="KW-0548">Nucleotidyltransferase</keyword>
<sequence length="518" mass="60015">MKITELINKNTEVKNILEGIKREENKSIKKHCQYCAEDYKEELQLQLIELSEKYPTYQEQLKNLARELNQVEDQGEGWKEADELTLNPLPLSEIGKYPINVYCDTDIFPTLLINLQVPSCPLSETECQQVKHPHYVLRDHEITIDNESRKIKIGEAIIQERRGASADNPDSRGTQALKLLHKLVPEFTAVHPSTDKKLFQELSRYKNPPRFEVLQEGTFENVCYIDIKSCYANIMRDYPLPCGRPEHLKDPQLIEQNLQEGKGGFVKFYLENYALIKNNQIPFIPTRDYSYEGGKIKPALKGKKRLLLHTQKKGCANKYLDHCDQLKEKKETEKEAVSQLALLKTYYLYRQFLPDKILTIRSDCILVKETTELPPEIEKNNHLYKIKLFKRLKLNKELEIFDCETDTLLKSPKSAKIKTTITGKKQLVERIAHSLSKKRIKLAKSDIEQVIEELLLETKKSLIKGEEVRLLGYFSFKTTITKPRIAMNLQTKKPMKVPAKQVPKCKFAVGLKKEVAKK</sequence>
<evidence type="ECO:0000259" key="11">
    <source>
        <dbReference type="Pfam" id="PF03175"/>
    </source>
</evidence>
<evidence type="ECO:0000256" key="7">
    <source>
        <dbReference type="ARBA" id="ARBA00023125"/>
    </source>
</evidence>
<dbReference type="GO" id="GO:0005829">
    <property type="term" value="C:cytosol"/>
    <property type="evidence" value="ECO:0007669"/>
    <property type="project" value="TreeGrafter"/>
</dbReference>
<dbReference type="InterPro" id="IPR000119">
    <property type="entry name" value="Hist_DNA-bd"/>
</dbReference>
<dbReference type="OrthoDB" id="2471993at2759"/>
<comment type="caution">
    <text evidence="12">The sequence shown here is derived from an EMBL/GenBank/DDBJ whole genome shotgun (WGS) entry which is preliminary data.</text>
</comment>
<evidence type="ECO:0000256" key="1">
    <source>
        <dbReference type="ARBA" id="ARBA00005755"/>
    </source>
</evidence>
<name>A0A9N9FB38_9GLOM</name>
<feature type="domain" description="DNA-directed DNA polymerase family B mitochondria/virus" evidence="11">
    <location>
        <begin position="217"/>
        <end position="289"/>
    </location>
</feature>
<keyword evidence="10" id="KW-0175">Coiled coil</keyword>
<dbReference type="InterPro" id="IPR004868">
    <property type="entry name" value="DNA-dir_DNA_pol_B_mt/vir"/>
</dbReference>
<dbReference type="GO" id="GO:0000166">
    <property type="term" value="F:nucleotide binding"/>
    <property type="evidence" value="ECO:0007669"/>
    <property type="project" value="InterPro"/>
</dbReference>
<evidence type="ECO:0000256" key="6">
    <source>
        <dbReference type="ARBA" id="ARBA00022932"/>
    </source>
</evidence>
<dbReference type="GO" id="GO:0006260">
    <property type="term" value="P:DNA replication"/>
    <property type="evidence" value="ECO:0007669"/>
    <property type="project" value="UniProtKB-KW"/>
</dbReference>
<accession>A0A9N9FB38</accession>
<evidence type="ECO:0000256" key="2">
    <source>
        <dbReference type="ARBA" id="ARBA00012417"/>
    </source>
</evidence>
<comment type="similarity">
    <text evidence="9">Belongs to the bacterial histone-like protein family.</text>
</comment>
<evidence type="ECO:0000256" key="9">
    <source>
        <dbReference type="RuleBase" id="RU003939"/>
    </source>
</evidence>
<dbReference type="SUPFAM" id="SSF56672">
    <property type="entry name" value="DNA/RNA polymerases"/>
    <property type="match status" value="1"/>
</dbReference>
<comment type="similarity">
    <text evidence="1">Belongs to the DNA polymerase type-B family.</text>
</comment>
<dbReference type="GO" id="GO:0003887">
    <property type="term" value="F:DNA-directed DNA polymerase activity"/>
    <property type="evidence" value="ECO:0007669"/>
    <property type="project" value="UniProtKB-KW"/>
</dbReference>
<proteinExistence type="inferred from homology"/>
<dbReference type="InterPro" id="IPR043502">
    <property type="entry name" value="DNA/RNA_pol_sf"/>
</dbReference>